<accession>A0ABX0JJR7</accession>
<comment type="caution">
    <text evidence="2">The sequence shown here is derived from an EMBL/GenBank/DDBJ whole genome shotgun (WGS) entry which is preliminary data.</text>
</comment>
<gene>
    <name evidence="2" type="ORF">G9U52_38790</name>
</gene>
<dbReference type="NCBIfam" id="TIGR00229">
    <property type="entry name" value="sensory_box"/>
    <property type="match status" value="1"/>
</dbReference>
<protein>
    <submittedName>
        <fullName evidence="2">PAS domain S-box protein</fullName>
    </submittedName>
</protein>
<reference evidence="2" key="1">
    <citation type="submission" date="2020-03" db="EMBL/GenBank/DDBJ databases">
        <title>Draft sequencing of Paenibacilllus sp. S3N08.</title>
        <authorList>
            <person name="Kim D.-U."/>
        </authorList>
    </citation>
    <scope>NUCLEOTIDE SEQUENCE</scope>
    <source>
        <strain evidence="2">S3N08</strain>
    </source>
</reference>
<dbReference type="EMBL" id="JAAOIW010000052">
    <property type="protein sequence ID" value="NHN35626.1"/>
    <property type="molecule type" value="Genomic_DNA"/>
</dbReference>
<evidence type="ECO:0000313" key="2">
    <source>
        <dbReference type="EMBL" id="NHN35626.1"/>
    </source>
</evidence>
<sequence>MDHLLYYTEMLITNQKKLEQEQFRIIAENSRDLIKIIDIEGYIDYASPSHKYILGLDPRGLLGRAVSDSIYPDDLSKFKMLLGKYWTKKNLLLWN</sequence>
<dbReference type="PROSITE" id="PS50112">
    <property type="entry name" value="PAS"/>
    <property type="match status" value="1"/>
</dbReference>
<feature type="domain" description="PAS" evidence="1">
    <location>
        <begin position="19"/>
        <end position="89"/>
    </location>
</feature>
<evidence type="ECO:0000259" key="1">
    <source>
        <dbReference type="PROSITE" id="PS50112"/>
    </source>
</evidence>
<evidence type="ECO:0000313" key="3">
    <source>
        <dbReference type="Proteomes" id="UP001165962"/>
    </source>
</evidence>
<dbReference type="Gene3D" id="3.30.450.20">
    <property type="entry name" value="PAS domain"/>
    <property type="match status" value="1"/>
</dbReference>
<proteinExistence type="predicted"/>
<dbReference type="SUPFAM" id="SSF55785">
    <property type="entry name" value="PYP-like sensor domain (PAS domain)"/>
    <property type="match status" value="1"/>
</dbReference>
<organism evidence="2 3">
    <name type="scientific">Paenibacillus agricola</name>
    <dbReference type="NCBI Taxonomy" id="2716264"/>
    <lineage>
        <taxon>Bacteria</taxon>
        <taxon>Bacillati</taxon>
        <taxon>Bacillota</taxon>
        <taxon>Bacilli</taxon>
        <taxon>Bacillales</taxon>
        <taxon>Paenibacillaceae</taxon>
        <taxon>Paenibacillus</taxon>
    </lineage>
</organism>
<dbReference type="InterPro" id="IPR035965">
    <property type="entry name" value="PAS-like_dom_sf"/>
</dbReference>
<dbReference type="Proteomes" id="UP001165962">
    <property type="component" value="Unassembled WGS sequence"/>
</dbReference>
<keyword evidence="3" id="KW-1185">Reference proteome</keyword>
<dbReference type="InterPro" id="IPR000014">
    <property type="entry name" value="PAS"/>
</dbReference>
<name>A0ABX0JJR7_9BACL</name>